<organism evidence="1">
    <name type="scientific">uncultured Sulfurovum sp</name>
    <dbReference type="NCBI Taxonomy" id="269237"/>
    <lineage>
        <taxon>Bacteria</taxon>
        <taxon>Pseudomonadati</taxon>
        <taxon>Campylobacterota</taxon>
        <taxon>Epsilonproteobacteria</taxon>
        <taxon>Campylobacterales</taxon>
        <taxon>Sulfurovaceae</taxon>
        <taxon>Sulfurovum</taxon>
        <taxon>environmental samples</taxon>
    </lineage>
</organism>
<accession>A0A6S6TI35</accession>
<dbReference type="EMBL" id="CACVAX010000042">
    <property type="protein sequence ID" value="CAA6815132.1"/>
    <property type="molecule type" value="Genomic_DNA"/>
</dbReference>
<proteinExistence type="predicted"/>
<name>A0A6S6TI35_9BACT</name>
<protein>
    <submittedName>
        <fullName evidence="1">Uncharacterized protein</fullName>
    </submittedName>
</protein>
<evidence type="ECO:0000313" key="1">
    <source>
        <dbReference type="EMBL" id="CAA6815132.1"/>
    </source>
</evidence>
<reference evidence="1" key="1">
    <citation type="submission" date="2020-01" db="EMBL/GenBank/DDBJ databases">
        <authorList>
            <person name="Meier V. D."/>
            <person name="Meier V D."/>
        </authorList>
    </citation>
    <scope>NUCLEOTIDE SEQUENCE</scope>
    <source>
        <strain evidence="1">HLG_WM_MAG_04</strain>
    </source>
</reference>
<gene>
    <name evidence="1" type="ORF">HELGO_WM21714</name>
</gene>
<sequence>MRQKNEKFAKEANNAKVEVGKEIGVLKASLIDINGMNLEINTHSSGVLKQLKILQESGESSASCSDFSQDKKNQLMALMNNVNSLSNLLVKNVQR</sequence>
<dbReference type="AlphaFoldDB" id="A0A6S6TI35"/>